<accession>A0A974X7G0</accession>
<evidence type="ECO:0000313" key="3">
    <source>
        <dbReference type="Proteomes" id="UP000663347"/>
    </source>
</evidence>
<reference evidence="2" key="1">
    <citation type="submission" date="2021-02" db="EMBL/GenBank/DDBJ databases">
        <authorList>
            <person name="Franco D."/>
        </authorList>
    </citation>
    <scope>NUCLEOTIDE SEQUENCE</scope>
    <source>
        <strain evidence="2">RANSCY</strain>
    </source>
</reference>
<keyword evidence="1" id="KW-0812">Transmembrane</keyword>
<dbReference type="EMBL" id="CP071412">
    <property type="protein sequence ID" value="QSW37977.1"/>
    <property type="molecule type" value="Genomic_DNA"/>
</dbReference>
<keyword evidence="1" id="KW-0472">Membrane</keyword>
<gene>
    <name evidence="2" type="ORF">JSR06_00785</name>
</gene>
<dbReference type="AlphaFoldDB" id="A0A974X7G0"/>
<dbReference type="Gene3D" id="3.40.50.300">
    <property type="entry name" value="P-loop containing nucleotide triphosphate hydrolases"/>
    <property type="match status" value="1"/>
</dbReference>
<reference evidence="2" key="2">
    <citation type="submission" date="2021-03" db="EMBL/GenBank/DDBJ databases">
        <title>Alternative transmission patterns in independently acquired nutritional co-symbionts of Dictyopharidae planthoppers.</title>
        <authorList>
            <person name="Michalik A."/>
            <person name="Lukasik P."/>
        </authorList>
    </citation>
    <scope>NUCLEOTIDE SEQUENCE</scope>
    <source>
        <strain evidence="2">RANSCY</strain>
    </source>
</reference>
<keyword evidence="1" id="KW-1133">Transmembrane helix</keyword>
<dbReference type="Proteomes" id="UP000663347">
    <property type="component" value="Chromosome"/>
</dbReference>
<evidence type="ECO:0008006" key="4">
    <source>
        <dbReference type="Google" id="ProtNLM"/>
    </source>
</evidence>
<sequence>MNNFIFFYGLPSSGKTLHTCIYSYINNNNFLDSDFLFEKIYSINIEKLLRIKYNEQRFRSLELYISYIIVLKNTYFSPGGGFLLNYFLIYLVMSKYLNITLLRRKYSTLNKKSITIVSNIHKILNERFLTISNLFNTYINND</sequence>
<proteinExistence type="predicted"/>
<evidence type="ECO:0000313" key="2">
    <source>
        <dbReference type="EMBL" id="QSW37977.1"/>
    </source>
</evidence>
<dbReference type="InterPro" id="IPR027417">
    <property type="entry name" value="P-loop_NTPase"/>
</dbReference>
<evidence type="ECO:0000256" key="1">
    <source>
        <dbReference type="SAM" id="Phobius"/>
    </source>
</evidence>
<organism evidence="2 3">
    <name type="scientific">Candidatus Vidania fulgoroideorum</name>
    <dbReference type="NCBI Taxonomy" id="881286"/>
    <lineage>
        <taxon>Bacteria</taxon>
        <taxon>Pseudomonadati</taxon>
        <taxon>Pseudomonadota</taxon>
        <taxon>Betaproteobacteria</taxon>
        <taxon>Candidatus Vidania</taxon>
    </lineage>
</organism>
<feature type="transmembrane region" description="Helical" evidence="1">
    <location>
        <begin position="82"/>
        <end position="102"/>
    </location>
</feature>
<name>A0A974X7G0_9PROT</name>
<protein>
    <recommendedName>
        <fullName evidence="4">Shikimate kinase</fullName>
    </recommendedName>
</protein>